<evidence type="ECO:0000256" key="2">
    <source>
        <dbReference type="ARBA" id="ARBA00013090"/>
    </source>
</evidence>
<comment type="catalytic activity">
    <reaction evidence="1 7">
        <text>L-glutamate = D-glutamate</text>
        <dbReference type="Rhea" id="RHEA:12813"/>
        <dbReference type="ChEBI" id="CHEBI:29985"/>
        <dbReference type="ChEBI" id="CHEBI:29986"/>
        <dbReference type="EC" id="5.1.1.3"/>
    </reaction>
</comment>
<keyword evidence="4 7" id="KW-0573">Peptidoglycan synthesis</keyword>
<evidence type="ECO:0000256" key="1">
    <source>
        <dbReference type="ARBA" id="ARBA00001602"/>
    </source>
</evidence>
<feature type="binding site" evidence="7">
    <location>
        <begin position="43"/>
        <end position="44"/>
    </location>
    <ligand>
        <name>substrate</name>
    </ligand>
</feature>
<feature type="active site" description="Proton donor/acceptor" evidence="7">
    <location>
        <position position="184"/>
    </location>
</feature>
<feature type="active site" description="Proton donor/acceptor" evidence="7">
    <location>
        <position position="74"/>
    </location>
</feature>
<dbReference type="AlphaFoldDB" id="A0A238VQW6"/>
<evidence type="ECO:0000313" key="9">
    <source>
        <dbReference type="Proteomes" id="UP000198379"/>
    </source>
</evidence>
<dbReference type="HAMAP" id="MF_00258">
    <property type="entry name" value="Glu_racemase"/>
    <property type="match status" value="1"/>
</dbReference>
<dbReference type="GO" id="GO:0008881">
    <property type="term" value="F:glutamate racemase activity"/>
    <property type="evidence" value="ECO:0007669"/>
    <property type="project" value="UniProtKB-UniRule"/>
</dbReference>
<feature type="binding site" evidence="7">
    <location>
        <begin position="11"/>
        <end position="12"/>
    </location>
    <ligand>
        <name>substrate</name>
    </ligand>
</feature>
<evidence type="ECO:0000256" key="7">
    <source>
        <dbReference type="HAMAP-Rule" id="MF_00258"/>
    </source>
</evidence>
<comment type="function">
    <text evidence="7">Provides the (R)-glutamate required for cell wall biosynthesis.</text>
</comment>
<dbReference type="RefSeq" id="WP_089369572.1">
    <property type="nucleotide sequence ID" value="NZ_BMEP01000002.1"/>
</dbReference>
<dbReference type="InterPro" id="IPR015942">
    <property type="entry name" value="Asp/Glu/hydantoin_racemase"/>
</dbReference>
<evidence type="ECO:0000313" key="8">
    <source>
        <dbReference type="EMBL" id="SNR36544.1"/>
    </source>
</evidence>
<organism evidence="8 9">
    <name type="scientific">Dokdonia pacifica</name>
    <dbReference type="NCBI Taxonomy" id="1627892"/>
    <lineage>
        <taxon>Bacteria</taxon>
        <taxon>Pseudomonadati</taxon>
        <taxon>Bacteroidota</taxon>
        <taxon>Flavobacteriia</taxon>
        <taxon>Flavobacteriales</taxon>
        <taxon>Flavobacteriaceae</taxon>
        <taxon>Dokdonia</taxon>
    </lineage>
</organism>
<name>A0A238VQW6_9FLAO</name>
<dbReference type="EC" id="5.1.1.3" evidence="2 7"/>
<dbReference type="SUPFAM" id="SSF53681">
    <property type="entry name" value="Aspartate/glutamate racemase"/>
    <property type="match status" value="2"/>
</dbReference>
<evidence type="ECO:0000256" key="5">
    <source>
        <dbReference type="ARBA" id="ARBA00023235"/>
    </source>
</evidence>
<dbReference type="GO" id="GO:0071555">
    <property type="term" value="P:cell wall organization"/>
    <property type="evidence" value="ECO:0007669"/>
    <property type="project" value="UniProtKB-KW"/>
</dbReference>
<dbReference type="PANTHER" id="PTHR21198">
    <property type="entry name" value="GLUTAMATE RACEMASE"/>
    <property type="match status" value="1"/>
</dbReference>
<sequence length="272" mass="30150">MQKNQYIGVFDSGIGGISIWKEIVQLLPLESTIYLADSKHAPYGGKSQEEITQLCIKNTEILLQLGAKIIVVACNTATTNAIDYLRANYNVPFIGIEPAIKPAALQSKNKSIGILATKGTLNSRLFSTTSQRYTKEIDTIEVIGTGLVPLIEQGKIDSDETKKLLINYLAPMIEANIDYLVLGCSHYPFLLPILKELLPKQVTIIDSGEAVAKQTRAILEQEKTIKTEALQPVKHHIYSNNVIDVLEAIIIRFRESGHIPQKTAIEVSYKDF</sequence>
<proteinExistence type="inferred from homology"/>
<protein>
    <recommendedName>
        <fullName evidence="2 7">Glutamate racemase</fullName>
        <ecNumber evidence="2 7">5.1.1.3</ecNumber>
    </recommendedName>
</protein>
<evidence type="ECO:0000256" key="4">
    <source>
        <dbReference type="ARBA" id="ARBA00022984"/>
    </source>
</evidence>
<dbReference type="Gene3D" id="3.40.50.1860">
    <property type="match status" value="2"/>
</dbReference>
<dbReference type="InterPro" id="IPR001920">
    <property type="entry name" value="Asp/Glu_race"/>
</dbReference>
<evidence type="ECO:0000256" key="6">
    <source>
        <dbReference type="ARBA" id="ARBA00023316"/>
    </source>
</evidence>
<dbReference type="InterPro" id="IPR018187">
    <property type="entry name" value="Asp/Glu_racemase_AS_1"/>
</dbReference>
<dbReference type="PANTHER" id="PTHR21198:SF3">
    <property type="entry name" value="GLUTAMATE RACEMASE"/>
    <property type="match status" value="1"/>
</dbReference>
<gene>
    <name evidence="7" type="primary">murI</name>
    <name evidence="8" type="ORF">SAMN06265376_101204</name>
</gene>
<comment type="pathway">
    <text evidence="7">Cell wall biogenesis; peptidoglycan biosynthesis.</text>
</comment>
<dbReference type="GO" id="GO:0009252">
    <property type="term" value="P:peptidoglycan biosynthetic process"/>
    <property type="evidence" value="ECO:0007669"/>
    <property type="project" value="UniProtKB-UniRule"/>
</dbReference>
<keyword evidence="3 7" id="KW-0133">Cell shape</keyword>
<comment type="similarity">
    <text evidence="7">Belongs to the aspartate/glutamate racemases family.</text>
</comment>
<dbReference type="InterPro" id="IPR004391">
    <property type="entry name" value="Glu_race"/>
</dbReference>
<dbReference type="EMBL" id="FZNY01000001">
    <property type="protein sequence ID" value="SNR36544.1"/>
    <property type="molecule type" value="Genomic_DNA"/>
</dbReference>
<dbReference type="UniPathway" id="UPA00219"/>
<keyword evidence="6 7" id="KW-0961">Cell wall biogenesis/degradation</keyword>
<comment type="caution">
    <text evidence="7">Lacks conserved residue(s) required for the propagation of feature annotation.</text>
</comment>
<dbReference type="PROSITE" id="PS00923">
    <property type="entry name" value="ASP_GLU_RACEMASE_1"/>
    <property type="match status" value="1"/>
</dbReference>
<keyword evidence="5 7" id="KW-0413">Isomerase</keyword>
<reference evidence="8 9" key="1">
    <citation type="submission" date="2017-06" db="EMBL/GenBank/DDBJ databases">
        <authorList>
            <person name="Kim H.J."/>
            <person name="Triplett B.A."/>
        </authorList>
    </citation>
    <scope>NUCLEOTIDE SEQUENCE [LARGE SCALE GENOMIC DNA]</scope>
    <source>
        <strain evidence="8 9">DSM 25597</strain>
    </source>
</reference>
<evidence type="ECO:0000256" key="3">
    <source>
        <dbReference type="ARBA" id="ARBA00022960"/>
    </source>
</evidence>
<dbReference type="Proteomes" id="UP000198379">
    <property type="component" value="Unassembled WGS sequence"/>
</dbReference>
<dbReference type="GO" id="GO:0008360">
    <property type="term" value="P:regulation of cell shape"/>
    <property type="evidence" value="ECO:0007669"/>
    <property type="project" value="UniProtKB-KW"/>
</dbReference>
<accession>A0A238VQW6</accession>
<dbReference type="FunFam" id="3.40.50.1860:FF:000001">
    <property type="entry name" value="Glutamate racemase"/>
    <property type="match status" value="1"/>
</dbReference>
<dbReference type="NCBIfam" id="TIGR00067">
    <property type="entry name" value="glut_race"/>
    <property type="match status" value="1"/>
</dbReference>
<dbReference type="Pfam" id="PF01177">
    <property type="entry name" value="Asp_Glu_race"/>
    <property type="match status" value="1"/>
</dbReference>
<feature type="binding site" evidence="7">
    <location>
        <begin position="75"/>
        <end position="76"/>
    </location>
    <ligand>
        <name>substrate</name>
    </ligand>
</feature>
<keyword evidence="9" id="KW-1185">Reference proteome</keyword>
<dbReference type="OrthoDB" id="9801055at2"/>